<evidence type="ECO:0000313" key="1">
    <source>
        <dbReference type="EMBL" id="MET3653787.1"/>
    </source>
</evidence>
<sequence length="50" mass="5564">MATRFRSADIPGLDVSFPALRRPPQRSPLEGESLAVTRRAQLQMLAEMVP</sequence>
<dbReference type="Proteomes" id="UP001549184">
    <property type="component" value="Unassembled WGS sequence"/>
</dbReference>
<reference evidence="1 2" key="1">
    <citation type="submission" date="2024-06" db="EMBL/GenBank/DDBJ databases">
        <title>Sorghum-associated microbial communities from plants grown in Nebraska, USA.</title>
        <authorList>
            <person name="Schachtman D."/>
        </authorList>
    </citation>
    <scope>NUCLEOTIDE SEQUENCE [LARGE SCALE GENOMIC DNA]</scope>
    <source>
        <strain evidence="1 2">1073</strain>
    </source>
</reference>
<dbReference type="EMBL" id="JBEPMU010000005">
    <property type="protein sequence ID" value="MET3653787.1"/>
    <property type="molecule type" value="Genomic_DNA"/>
</dbReference>
<name>A0ABV2JY69_9GAMM</name>
<accession>A0ABV2JY69</accession>
<evidence type="ECO:0000313" key="2">
    <source>
        <dbReference type="Proteomes" id="UP001549184"/>
    </source>
</evidence>
<comment type="caution">
    <text evidence="1">The sequence shown here is derived from an EMBL/GenBank/DDBJ whole genome shotgun (WGS) entry which is preliminary data.</text>
</comment>
<proteinExistence type="predicted"/>
<gene>
    <name evidence="1" type="ORF">ABIC75_003524</name>
</gene>
<organism evidence="1 2">
    <name type="scientific">Dyella japonica</name>
    <dbReference type="NCBI Taxonomy" id="231455"/>
    <lineage>
        <taxon>Bacteria</taxon>
        <taxon>Pseudomonadati</taxon>
        <taxon>Pseudomonadota</taxon>
        <taxon>Gammaproteobacteria</taxon>
        <taxon>Lysobacterales</taxon>
        <taxon>Rhodanobacteraceae</taxon>
        <taxon>Dyella</taxon>
    </lineage>
</organism>
<keyword evidence="2" id="KW-1185">Reference proteome</keyword>
<protein>
    <submittedName>
        <fullName evidence="1">Uncharacterized protein</fullName>
    </submittedName>
</protein>